<keyword evidence="3" id="KW-1185">Reference proteome</keyword>
<protein>
    <submittedName>
        <fullName evidence="2">Pyridoxamine 5'-phosphate oxidase family protein</fullName>
    </submittedName>
</protein>
<gene>
    <name evidence="2" type="ORF">F1188_20410</name>
</gene>
<evidence type="ECO:0000313" key="3">
    <source>
        <dbReference type="Proteomes" id="UP000324065"/>
    </source>
</evidence>
<accession>A0A5M6I444</accession>
<reference evidence="2 3" key="1">
    <citation type="submission" date="2019-09" db="EMBL/GenBank/DDBJ databases">
        <title>Genome sequence of Roseospira marina, one of the more divergent members of the non-sulfur purple photosynthetic bacterial family, the Rhodospirillaceae.</title>
        <authorList>
            <person name="Meyer T."/>
            <person name="Kyndt J."/>
        </authorList>
    </citation>
    <scope>NUCLEOTIDE SEQUENCE [LARGE SCALE GENOMIC DNA]</scope>
    <source>
        <strain evidence="2 3">DSM 15113</strain>
    </source>
</reference>
<sequence length="221" mass="24083">MPPSPTAVPPPSDRVRLRRKPGRGHYDRETIHAILDASPICHVGVVVDGAPIVTPTFQWREGEHVYIHGARTNRTLNVADGAEICVTVSLLDGLVLGRSAMNHSANFRSVVILGRATRIDDPEAKRARLKAFIESLYPGRWDTLRPITDTELKATAILSLPLDEASAKLREGGPMDDEADYALPIWAGVLPVRMTPGTPEPDPRNLADVSVPDHVTGFRIG</sequence>
<dbReference type="RefSeq" id="WP_150064295.1">
    <property type="nucleotide sequence ID" value="NZ_JACHII010000044.1"/>
</dbReference>
<feature type="compositionally biased region" description="Pro residues" evidence="1">
    <location>
        <begin position="1"/>
        <end position="12"/>
    </location>
</feature>
<proteinExistence type="predicted"/>
<evidence type="ECO:0000313" key="2">
    <source>
        <dbReference type="EMBL" id="KAA5602627.1"/>
    </source>
</evidence>
<dbReference type="Gene3D" id="2.30.110.10">
    <property type="entry name" value="Electron Transport, Fmn-binding Protein, Chain A"/>
    <property type="match status" value="1"/>
</dbReference>
<dbReference type="Pfam" id="PF12900">
    <property type="entry name" value="Pyridox_ox_2"/>
    <property type="match status" value="1"/>
</dbReference>
<dbReference type="InterPro" id="IPR024747">
    <property type="entry name" value="Pyridox_Oxase-rel"/>
</dbReference>
<dbReference type="PANTHER" id="PTHR34071">
    <property type="entry name" value="5-NITROIMIDAZOLE ANTIBIOTICS RESISTANCE PROTEIN, NIMA-FAMILY-RELATED PROTEIN-RELATED"/>
    <property type="match status" value="1"/>
</dbReference>
<dbReference type="AlphaFoldDB" id="A0A5M6I444"/>
<dbReference type="PANTHER" id="PTHR34071:SF2">
    <property type="entry name" value="FLAVIN-NUCLEOTIDE-BINDING PROTEIN"/>
    <property type="match status" value="1"/>
</dbReference>
<dbReference type="Proteomes" id="UP000324065">
    <property type="component" value="Unassembled WGS sequence"/>
</dbReference>
<dbReference type="InterPro" id="IPR012349">
    <property type="entry name" value="Split_barrel_FMN-bd"/>
</dbReference>
<organism evidence="2 3">
    <name type="scientific">Roseospira marina</name>
    <dbReference type="NCBI Taxonomy" id="140057"/>
    <lineage>
        <taxon>Bacteria</taxon>
        <taxon>Pseudomonadati</taxon>
        <taxon>Pseudomonadota</taxon>
        <taxon>Alphaproteobacteria</taxon>
        <taxon>Rhodospirillales</taxon>
        <taxon>Rhodospirillaceae</taxon>
        <taxon>Roseospira</taxon>
    </lineage>
</organism>
<feature type="region of interest" description="Disordered" evidence="1">
    <location>
        <begin position="1"/>
        <end position="22"/>
    </location>
</feature>
<dbReference type="SUPFAM" id="SSF50475">
    <property type="entry name" value="FMN-binding split barrel"/>
    <property type="match status" value="1"/>
</dbReference>
<dbReference type="OrthoDB" id="116031at2"/>
<name>A0A5M6I444_9PROT</name>
<dbReference type="EMBL" id="VWPJ01000048">
    <property type="protein sequence ID" value="KAA5602627.1"/>
    <property type="molecule type" value="Genomic_DNA"/>
</dbReference>
<comment type="caution">
    <text evidence="2">The sequence shown here is derived from an EMBL/GenBank/DDBJ whole genome shotgun (WGS) entry which is preliminary data.</text>
</comment>
<evidence type="ECO:0000256" key="1">
    <source>
        <dbReference type="SAM" id="MobiDB-lite"/>
    </source>
</evidence>